<sequence length="50" mass="5477">MRIEYLSIMPEDPQAARRLPDGAVCELSHVAAMVGSKTRPRRGAWLVLAG</sequence>
<reference evidence="1 2" key="1">
    <citation type="submission" date="2021-03" db="EMBL/GenBank/DDBJ databases">
        <title>Sequencing the genomes of 1000 actinobacteria strains.</title>
        <authorList>
            <person name="Klenk H.-P."/>
        </authorList>
    </citation>
    <scope>NUCLEOTIDE SEQUENCE [LARGE SCALE GENOMIC DNA]</scope>
    <source>
        <strain evidence="1 2">DSM 16005</strain>
    </source>
</reference>
<dbReference type="EMBL" id="JAGIOI010000001">
    <property type="protein sequence ID" value="MBP2414119.1"/>
    <property type="molecule type" value="Genomic_DNA"/>
</dbReference>
<proteinExistence type="predicted"/>
<accession>A0ABS4YZH5</accession>
<dbReference type="Proteomes" id="UP000711614">
    <property type="component" value="Unassembled WGS sequence"/>
</dbReference>
<evidence type="ECO:0000313" key="1">
    <source>
        <dbReference type="EMBL" id="MBP2414119.1"/>
    </source>
</evidence>
<name>A0ABS4YZH5_9MICC</name>
<evidence type="ECO:0000313" key="2">
    <source>
        <dbReference type="Proteomes" id="UP000711614"/>
    </source>
</evidence>
<organism evidence="1 2">
    <name type="scientific">Arthrobacter stackebrandtii</name>
    <dbReference type="NCBI Taxonomy" id="272161"/>
    <lineage>
        <taxon>Bacteria</taxon>
        <taxon>Bacillati</taxon>
        <taxon>Actinomycetota</taxon>
        <taxon>Actinomycetes</taxon>
        <taxon>Micrococcales</taxon>
        <taxon>Micrococcaceae</taxon>
        <taxon>Arthrobacter</taxon>
    </lineage>
</organism>
<protein>
    <submittedName>
        <fullName evidence="1">Alkylated DNA nucleotide flippase Atl1</fullName>
    </submittedName>
</protein>
<keyword evidence="2" id="KW-1185">Reference proteome</keyword>
<comment type="caution">
    <text evidence="1">The sequence shown here is derived from an EMBL/GenBank/DDBJ whole genome shotgun (WGS) entry which is preliminary data.</text>
</comment>
<gene>
    <name evidence="1" type="ORF">JOF48_002918</name>
</gene>